<evidence type="ECO:0008006" key="3">
    <source>
        <dbReference type="Google" id="ProtNLM"/>
    </source>
</evidence>
<name>A0A1R2CKC1_9CILI</name>
<evidence type="ECO:0000313" key="1">
    <source>
        <dbReference type="EMBL" id="OMJ89468.1"/>
    </source>
</evidence>
<dbReference type="EMBL" id="MPUH01000125">
    <property type="protein sequence ID" value="OMJ89468.1"/>
    <property type="molecule type" value="Genomic_DNA"/>
</dbReference>
<gene>
    <name evidence="1" type="ORF">SteCoe_8367</name>
</gene>
<protein>
    <recommendedName>
        <fullName evidence="3">Dickkopf N-terminal cysteine-rich domain-containing protein</fullName>
    </recommendedName>
</protein>
<sequence>MIFFLLLHSSNSLICNTYQCAPKTFTFPNELSCFNQTNTTVYLQPCASGKICNLETTLCETKPKSESTPNYPGEYCLYSSACLSGSCINNICSGKSINQACEDNEDCNPGLRCYQHICTNQLSLSQSGCINDYDCVNSAGCNISSTTGTGTCLDYLSVSTGSIVSDCSGGQSRLCKTSECAKTGKFGTYGTCKIATQSVDNLPVKCTDNLNCTGTDGKSMFTGICTCGYNANATAFCNPYNGDLPGVAYYLSWKNALNASVGVCNTLRRFSSECLQKTGFLAKITSTSWNFLFYPQIQNNDACVQETINYEYYGETSYAGFLYVTIVGILGLG</sequence>
<organism evidence="1 2">
    <name type="scientific">Stentor coeruleus</name>
    <dbReference type="NCBI Taxonomy" id="5963"/>
    <lineage>
        <taxon>Eukaryota</taxon>
        <taxon>Sar</taxon>
        <taxon>Alveolata</taxon>
        <taxon>Ciliophora</taxon>
        <taxon>Postciliodesmatophora</taxon>
        <taxon>Heterotrichea</taxon>
        <taxon>Heterotrichida</taxon>
        <taxon>Stentoridae</taxon>
        <taxon>Stentor</taxon>
    </lineage>
</organism>
<proteinExistence type="predicted"/>
<evidence type="ECO:0000313" key="2">
    <source>
        <dbReference type="Proteomes" id="UP000187209"/>
    </source>
</evidence>
<keyword evidence="2" id="KW-1185">Reference proteome</keyword>
<dbReference type="OrthoDB" id="5874482at2759"/>
<reference evidence="1 2" key="1">
    <citation type="submission" date="2016-11" db="EMBL/GenBank/DDBJ databases">
        <title>The macronuclear genome of Stentor coeruleus: a giant cell with tiny introns.</title>
        <authorList>
            <person name="Slabodnick M."/>
            <person name="Ruby J.G."/>
            <person name="Reiff S.B."/>
            <person name="Swart E.C."/>
            <person name="Gosai S."/>
            <person name="Prabakaran S."/>
            <person name="Witkowska E."/>
            <person name="Larue G.E."/>
            <person name="Fisher S."/>
            <person name="Freeman R.M."/>
            <person name="Gunawardena J."/>
            <person name="Chu W."/>
            <person name="Stover N.A."/>
            <person name="Gregory B.D."/>
            <person name="Nowacki M."/>
            <person name="Derisi J."/>
            <person name="Roy S.W."/>
            <person name="Marshall W.F."/>
            <person name="Sood P."/>
        </authorList>
    </citation>
    <scope>NUCLEOTIDE SEQUENCE [LARGE SCALE GENOMIC DNA]</scope>
    <source>
        <strain evidence="1">WM001</strain>
    </source>
</reference>
<dbReference type="AlphaFoldDB" id="A0A1R2CKC1"/>
<accession>A0A1R2CKC1</accession>
<comment type="caution">
    <text evidence="1">The sequence shown here is derived from an EMBL/GenBank/DDBJ whole genome shotgun (WGS) entry which is preliminary data.</text>
</comment>
<dbReference type="Proteomes" id="UP000187209">
    <property type="component" value="Unassembled WGS sequence"/>
</dbReference>